<proteinExistence type="predicted"/>
<protein>
    <recommendedName>
        <fullName evidence="4">Leucine Rich Repeat family protein</fullName>
    </recommendedName>
</protein>
<name>A0A1I8EDJ6_WUCBA</name>
<evidence type="ECO:0000256" key="2">
    <source>
        <dbReference type="ARBA" id="ARBA00022737"/>
    </source>
</evidence>
<dbReference type="PANTHER" id="PTHR45712:SF22">
    <property type="entry name" value="INSULIN-LIKE GROWTH FACTOR-BINDING PROTEIN COMPLEX ACID LABILE SUBUNIT"/>
    <property type="match status" value="1"/>
</dbReference>
<dbReference type="Pfam" id="PF13855">
    <property type="entry name" value="LRR_8"/>
    <property type="match status" value="11"/>
</dbReference>
<dbReference type="InterPro" id="IPR001611">
    <property type="entry name" value="Leu-rich_rpt"/>
</dbReference>
<dbReference type="InterPro" id="IPR050333">
    <property type="entry name" value="SLRP"/>
</dbReference>
<evidence type="ECO:0000313" key="3">
    <source>
        <dbReference type="WBParaSite" id="maker-PairedContig_1579-snap-gene-1.23-mRNA-1"/>
    </source>
</evidence>
<dbReference type="SUPFAM" id="SSF52058">
    <property type="entry name" value="L domain-like"/>
    <property type="match status" value="4"/>
</dbReference>
<dbReference type="InterPro" id="IPR032675">
    <property type="entry name" value="LRR_dom_sf"/>
</dbReference>
<keyword evidence="1" id="KW-0433">Leucine-rich repeat</keyword>
<keyword evidence="2" id="KW-0677">Repeat</keyword>
<dbReference type="PRINTS" id="PR00019">
    <property type="entry name" value="LEURICHRPT"/>
</dbReference>
<organism evidence="3">
    <name type="scientific">Wuchereria bancrofti</name>
    <dbReference type="NCBI Taxonomy" id="6293"/>
    <lineage>
        <taxon>Eukaryota</taxon>
        <taxon>Metazoa</taxon>
        <taxon>Ecdysozoa</taxon>
        <taxon>Nematoda</taxon>
        <taxon>Chromadorea</taxon>
        <taxon>Rhabditida</taxon>
        <taxon>Spirurina</taxon>
        <taxon>Spiruromorpha</taxon>
        <taxon>Filarioidea</taxon>
        <taxon>Onchocercidae</taxon>
        <taxon>Wuchereria</taxon>
    </lineage>
</organism>
<dbReference type="PROSITE" id="PS51450">
    <property type="entry name" value="LRR"/>
    <property type="match status" value="10"/>
</dbReference>
<dbReference type="Gene3D" id="3.80.10.10">
    <property type="entry name" value="Ribonuclease Inhibitor"/>
    <property type="match status" value="9"/>
</dbReference>
<evidence type="ECO:0008006" key="4">
    <source>
        <dbReference type="Google" id="ProtNLM"/>
    </source>
</evidence>
<dbReference type="SMART" id="SM00365">
    <property type="entry name" value="LRR_SD22"/>
    <property type="match status" value="13"/>
</dbReference>
<dbReference type="PANTHER" id="PTHR45712">
    <property type="entry name" value="AGAP008170-PA"/>
    <property type="match status" value="1"/>
</dbReference>
<sequence>MPVGLLVLREPRKNPVCRLSLFSIIIAARIVFVQSSGIFTKQECLFDPTPHSKWKACNCENFDGEGNIHVKCSRQPWTIIPTIPYDNRSLFSHNDTVYNIVALSVMHSSVTFINQDALKHHNIQILDFTNNHIEAVNVNAFRGLENKLYQLTLNQNSLTSIPSSAMTYLYQLRYLHLVHNMISEIKSDTFDETQLKNLHYLHLDYNQISMLPKNSLLRLPLQVLTLSNNRIIEIEKVALPTTIWFLDLKSNLIPEIPYLALRELKQLRTLDLESNNITEVTNNPEVKFISEIDLKLSNNRIRHIKDNAFDSFQKFGRLDLSYNQISTISGAAFNSISQIRQIDLSYNRIVRIPADAFKNMAKSLKWINLEENQFHQLPNALQPLRTLEILNMNGNKLTALDTNTINNVKPVLTELLLAFNRLTEIPSQVLNGMSRLRHLDLSKNRIRYVQRLAFGKFDGTGTNLLKLNLAGNLIENITDSGAFLYMSSLAYLDLSHNRINYLNDNAFERLEGVESLFLQSNQLSQFPITALGNMKRLRYLLLDDNPIRVLPDYVLKTLRHLQRLSLTRTRLQHITDRTFSGHSAPNLRSLNLAFSRIDYISTAAFNNMDNLERLALNDNKLTSIQTLTFSSLRNLRQLSLAGNAINITMERSISDIPTLENLSLARNRLQQLSKATFVNLNNLEQLDLSYNQLRTFDFTFLAQSLVNIKHLDLSHNRIITIDLHSAKRTLTHLNLAYNQLQSIGKNLLNDIGQLKVLKLNHNELNEVQSNAFATCRWLNELDLSHNHLRILHKGTFAEQRCTYFKQFEFPVKCKRLKNVYDSLVLRSNAITSLDTDTFGNNNVNKLDLAYNELKKIPQHAFSSIQNSLTNLNLRVFNRFSVSYSSYRNNQTLKNFVQRKTYYQFHFSCTPQPRFSNLKDEVYYRIIEGNQIRSVNADDFDGMQNLMELILADNYIETIEEAAFSRMKKLIKLDVSHNPITSWNPHAFRDLSNAMETLDLANTGLFSLPKIDNYGLRLLNISNNKIHEVNRAHLINNRKLATFDISYNNFKELDPEMFAELVELKHLNITGNPINKVTDRHLRNLYNLETLKLCDMKELLHLPEAHSFRNLRHLRNLYLYNLPRVQTYNISDILKYLPPLRALAIEIKETRLTTQMYSADLRLLRKIVITGKQLFQIDTGAFAQLRGYKVDLTVRDTGIKAFPSSIFNTLTAISYLSLSLQNNRLQTFEPFPHTKPPVLNQHGTILHNLQLTGNPIICDCRLNWTGEWVEYYQNVNAAYEQPLNDTSCANQIGSGATLYSAYTSTNHIACTTDSVTGSCNSIRIFSNLLFLLFLTISN</sequence>
<reference evidence="3" key="1">
    <citation type="submission" date="2016-11" db="UniProtKB">
        <authorList>
            <consortium name="WormBaseParasite"/>
        </authorList>
    </citation>
    <scope>IDENTIFICATION</scope>
    <source>
        <strain evidence="3">pt0022</strain>
    </source>
</reference>
<dbReference type="SMART" id="SM00369">
    <property type="entry name" value="LRR_TYP"/>
    <property type="match status" value="32"/>
</dbReference>
<dbReference type="WBParaSite" id="maker-PairedContig_1579-snap-gene-1.23-mRNA-1">
    <property type="protein sequence ID" value="maker-PairedContig_1579-snap-gene-1.23-mRNA-1"/>
    <property type="gene ID" value="maker-PairedContig_1579-snap-gene-1.23"/>
</dbReference>
<evidence type="ECO:0000256" key="1">
    <source>
        <dbReference type="ARBA" id="ARBA00022614"/>
    </source>
</evidence>
<dbReference type="SUPFAM" id="SSF52047">
    <property type="entry name" value="RNI-like"/>
    <property type="match status" value="1"/>
</dbReference>
<accession>A0A1I8EDJ6</accession>
<dbReference type="InterPro" id="IPR003591">
    <property type="entry name" value="Leu-rich_rpt_typical-subtyp"/>
</dbReference>
<dbReference type="STRING" id="6293.A0A1I8EDJ6"/>